<dbReference type="OrthoDB" id="5532350at2759"/>
<dbReference type="Gene3D" id="1.20.5.500">
    <property type="entry name" value="Single helix bin"/>
    <property type="match status" value="1"/>
</dbReference>
<gene>
    <name evidence="2" type="primary">PARPA_14247.1 scaffold 48946</name>
</gene>
<evidence type="ECO:0000313" key="3">
    <source>
        <dbReference type="Proteomes" id="UP000054107"/>
    </source>
</evidence>
<sequence>MFNQISTRFASTCGRCSNMLSRRTLHMTSILRSEGATASSKGFKEKETAVENQWARSHDAELLKSLKKTLAEQEQATADIKQKLSELESKQTK</sequence>
<dbReference type="STRING" id="35722.A0A0B7NX24"/>
<reference evidence="2 3" key="1">
    <citation type="submission" date="2014-09" db="EMBL/GenBank/DDBJ databases">
        <authorList>
            <person name="Ellenberger Sabrina"/>
        </authorList>
    </citation>
    <scope>NUCLEOTIDE SEQUENCE [LARGE SCALE GENOMIC DNA]</scope>
    <source>
        <strain evidence="2 3">CBS 412.66</strain>
    </source>
</reference>
<evidence type="ECO:0000256" key="1">
    <source>
        <dbReference type="SAM" id="Coils"/>
    </source>
</evidence>
<dbReference type="Proteomes" id="UP000054107">
    <property type="component" value="Unassembled WGS sequence"/>
</dbReference>
<dbReference type="EMBL" id="LN734150">
    <property type="protein sequence ID" value="CEP19928.1"/>
    <property type="molecule type" value="Genomic_DNA"/>
</dbReference>
<protein>
    <recommendedName>
        <fullName evidence="4">ATPase inhibitor, mitochondrial</fullName>
    </recommendedName>
</protein>
<dbReference type="AlphaFoldDB" id="A0A0B7NX24"/>
<organism evidence="2 3">
    <name type="scientific">Parasitella parasitica</name>
    <dbReference type="NCBI Taxonomy" id="35722"/>
    <lineage>
        <taxon>Eukaryota</taxon>
        <taxon>Fungi</taxon>
        <taxon>Fungi incertae sedis</taxon>
        <taxon>Mucoromycota</taxon>
        <taxon>Mucoromycotina</taxon>
        <taxon>Mucoromycetes</taxon>
        <taxon>Mucorales</taxon>
        <taxon>Mucorineae</taxon>
        <taxon>Mucoraceae</taxon>
        <taxon>Parasitella</taxon>
    </lineage>
</organism>
<name>A0A0B7NX24_9FUNG</name>
<evidence type="ECO:0000313" key="2">
    <source>
        <dbReference type="EMBL" id="CEP19928.1"/>
    </source>
</evidence>
<evidence type="ECO:0008006" key="4">
    <source>
        <dbReference type="Google" id="ProtNLM"/>
    </source>
</evidence>
<accession>A0A0B7NX24</accession>
<proteinExistence type="predicted"/>
<feature type="coiled-coil region" evidence="1">
    <location>
        <begin position="63"/>
        <end position="90"/>
    </location>
</feature>
<keyword evidence="1" id="KW-0175">Coiled coil</keyword>
<keyword evidence="3" id="KW-1185">Reference proteome</keyword>